<sequence length="191" mass="22087">MKEIVGIVLAGGQSRRFGEPKAFAKRDGKEFILYSVEALQHVVEEIVVVTRPEFMEHLPVMEHVSFIEDLKKYKGKGPLAGLFSAMSQCEAKWYIVLPCDTPFMNARMIKALQSHQNERWEAIVPRVNGQIQPLIAMYHDRVKGKIQSMLEKNELSMHRFLSVCHVNYVDLMDERAFVNINTKEEYERFIG</sequence>
<dbReference type="GO" id="GO:0046872">
    <property type="term" value="F:metal ion binding"/>
    <property type="evidence" value="ECO:0007669"/>
    <property type="project" value="UniProtKB-KW"/>
</dbReference>
<accession>A0A178TC22</accession>
<evidence type="ECO:0000256" key="5">
    <source>
        <dbReference type="ARBA" id="ARBA00022842"/>
    </source>
</evidence>
<dbReference type="Gene3D" id="3.90.550.10">
    <property type="entry name" value="Spore Coat Polysaccharide Biosynthesis Protein SpsA, Chain A"/>
    <property type="match status" value="1"/>
</dbReference>
<dbReference type="GO" id="GO:0006777">
    <property type="term" value="P:Mo-molybdopterin cofactor biosynthetic process"/>
    <property type="evidence" value="ECO:0007669"/>
    <property type="project" value="UniProtKB-KW"/>
</dbReference>
<feature type="binding site" evidence="8">
    <location>
        <position position="21"/>
    </location>
    <ligand>
        <name>GTP</name>
        <dbReference type="ChEBI" id="CHEBI:37565"/>
    </ligand>
</feature>
<dbReference type="InterPro" id="IPR013482">
    <property type="entry name" value="Molybde_CF_guanTrfase"/>
</dbReference>
<evidence type="ECO:0000256" key="8">
    <source>
        <dbReference type="HAMAP-Rule" id="MF_00316"/>
    </source>
</evidence>
<evidence type="ECO:0000259" key="9">
    <source>
        <dbReference type="Pfam" id="PF12804"/>
    </source>
</evidence>
<comment type="function">
    <text evidence="8">Transfers a GMP moiety from GTP to Mo-molybdopterin (Mo-MPT) cofactor (Moco or molybdenum cofactor) to form Mo-molybdopterin guanine dinucleotide (Mo-MGD) cofactor.</text>
</comment>
<evidence type="ECO:0000313" key="11">
    <source>
        <dbReference type="Proteomes" id="UP000078336"/>
    </source>
</evidence>
<keyword evidence="5 8" id="KW-0460">Magnesium</keyword>
<evidence type="ECO:0000256" key="3">
    <source>
        <dbReference type="ARBA" id="ARBA00022723"/>
    </source>
</evidence>
<keyword evidence="4 8" id="KW-0547">Nucleotide-binding</keyword>
<keyword evidence="3 8" id="KW-0479">Metal-binding</keyword>
<dbReference type="GO" id="GO:0005525">
    <property type="term" value="F:GTP binding"/>
    <property type="evidence" value="ECO:0007669"/>
    <property type="project" value="UniProtKB-UniRule"/>
</dbReference>
<evidence type="ECO:0000256" key="4">
    <source>
        <dbReference type="ARBA" id="ARBA00022741"/>
    </source>
</evidence>
<feature type="binding site" evidence="8">
    <location>
        <position position="69"/>
    </location>
    <ligand>
        <name>GTP</name>
        <dbReference type="ChEBI" id="CHEBI:37565"/>
    </ligand>
</feature>
<dbReference type="OrthoDB" id="9788394at2"/>
<dbReference type="EMBL" id="LUCQ01000082">
    <property type="protein sequence ID" value="OAO79709.1"/>
    <property type="molecule type" value="Genomic_DNA"/>
</dbReference>
<dbReference type="PANTHER" id="PTHR19136">
    <property type="entry name" value="MOLYBDENUM COFACTOR GUANYLYLTRANSFERASE"/>
    <property type="match status" value="1"/>
</dbReference>
<comment type="caution">
    <text evidence="8">Lacks conserved residue(s) required for the propagation of feature annotation.</text>
</comment>
<keyword evidence="2 8" id="KW-0808">Transferase</keyword>
<dbReference type="InterPro" id="IPR025877">
    <property type="entry name" value="MobA-like_NTP_Trfase"/>
</dbReference>
<dbReference type="GO" id="GO:0061603">
    <property type="term" value="F:molybdenum cofactor guanylyltransferase activity"/>
    <property type="evidence" value="ECO:0007669"/>
    <property type="project" value="UniProtKB-EC"/>
</dbReference>
<organism evidence="10 11">
    <name type="scientific">Anoxybacillus flavithermus</name>
    <dbReference type="NCBI Taxonomy" id="33934"/>
    <lineage>
        <taxon>Bacteria</taxon>
        <taxon>Bacillati</taxon>
        <taxon>Bacillota</taxon>
        <taxon>Bacilli</taxon>
        <taxon>Bacillales</taxon>
        <taxon>Anoxybacillaceae</taxon>
        <taxon>Anoxybacillus</taxon>
    </lineage>
</organism>
<keyword evidence="6 8" id="KW-0342">GTP-binding</keyword>
<dbReference type="GO" id="GO:0005737">
    <property type="term" value="C:cytoplasm"/>
    <property type="evidence" value="ECO:0007669"/>
    <property type="project" value="UniProtKB-SubCell"/>
</dbReference>
<dbReference type="AlphaFoldDB" id="A0A178TC22"/>
<keyword evidence="7 8" id="KW-0501">Molybdenum cofactor biosynthesis</keyword>
<dbReference type="SUPFAM" id="SSF53448">
    <property type="entry name" value="Nucleotide-diphospho-sugar transferases"/>
    <property type="match status" value="1"/>
</dbReference>
<dbReference type="HAMAP" id="MF_00316">
    <property type="entry name" value="MobA"/>
    <property type="match status" value="1"/>
</dbReference>
<dbReference type="RefSeq" id="WP_035018557.1">
    <property type="nucleotide sequence ID" value="NZ_CP021838.1"/>
</dbReference>
<protein>
    <recommendedName>
        <fullName evidence="8">Probable molybdenum cofactor guanylyltransferase</fullName>
        <shortName evidence="8">MoCo guanylyltransferase</shortName>
        <ecNumber evidence="8">2.7.7.77</ecNumber>
    </recommendedName>
    <alternativeName>
        <fullName evidence="8">GTP:molybdopterin guanylyltransferase</fullName>
    </alternativeName>
    <alternativeName>
        <fullName evidence="8">Mo-MPT guanylyltransferase</fullName>
    </alternativeName>
    <alternativeName>
        <fullName evidence="8">Molybdopterin guanylyltransferase</fullName>
    </alternativeName>
    <alternativeName>
        <fullName evidence="8">Molybdopterin-guanine dinucleotide synthase</fullName>
        <shortName evidence="8">MGD synthase</shortName>
    </alternativeName>
</protein>
<evidence type="ECO:0000256" key="6">
    <source>
        <dbReference type="ARBA" id="ARBA00023134"/>
    </source>
</evidence>
<reference evidence="10 11" key="1">
    <citation type="submission" date="2016-03" db="EMBL/GenBank/DDBJ databases">
        <title>Spore heat resistance.</title>
        <authorList>
            <person name="Boekhorst J."/>
            <person name="Berendsen E.M."/>
            <person name="Wells-Bennik M.H."/>
            <person name="Kuipers O.P."/>
        </authorList>
    </citation>
    <scope>NUCLEOTIDE SEQUENCE [LARGE SCALE GENOMIC DNA]</scope>
    <source>
        <strain evidence="10 11">AF16</strain>
    </source>
</reference>
<dbReference type="InterPro" id="IPR029044">
    <property type="entry name" value="Nucleotide-diphossugar_trans"/>
</dbReference>
<proteinExistence type="inferred from homology"/>
<gene>
    <name evidence="8" type="primary">mobA</name>
    <name evidence="10" type="ORF">TAF16_1424</name>
</gene>
<dbReference type="PATRIC" id="fig|33934.6.peg.1631"/>
<evidence type="ECO:0000313" key="10">
    <source>
        <dbReference type="EMBL" id="OAO79709.1"/>
    </source>
</evidence>
<comment type="similarity">
    <text evidence="8">Belongs to the MobA family.</text>
</comment>
<keyword evidence="1 8" id="KW-0963">Cytoplasm</keyword>
<feature type="domain" description="MobA-like NTP transferase" evidence="9">
    <location>
        <begin position="6"/>
        <end position="155"/>
    </location>
</feature>
<feature type="binding site" evidence="8">
    <location>
        <begin position="9"/>
        <end position="11"/>
    </location>
    <ligand>
        <name>GTP</name>
        <dbReference type="ChEBI" id="CHEBI:37565"/>
    </ligand>
</feature>
<dbReference type="Pfam" id="PF12804">
    <property type="entry name" value="NTP_transf_3"/>
    <property type="match status" value="1"/>
</dbReference>
<evidence type="ECO:0000256" key="7">
    <source>
        <dbReference type="ARBA" id="ARBA00023150"/>
    </source>
</evidence>
<comment type="caution">
    <text evidence="10">The sequence shown here is derived from an EMBL/GenBank/DDBJ whole genome shotgun (WGS) entry which is preliminary data.</text>
</comment>
<comment type="domain">
    <text evidence="8">The N-terminal domain determines nucleotide recognition and specific binding, while the C-terminal domain determines the specific binding to the target protein.</text>
</comment>
<comment type="subcellular location">
    <subcellularLocation>
        <location evidence="8">Cytoplasm</location>
    </subcellularLocation>
</comment>
<comment type="cofactor">
    <cofactor evidence="8">
        <name>Mg(2+)</name>
        <dbReference type="ChEBI" id="CHEBI:18420"/>
    </cofactor>
</comment>
<dbReference type="EC" id="2.7.7.77" evidence="8"/>
<dbReference type="Proteomes" id="UP000078336">
    <property type="component" value="Unassembled WGS sequence"/>
</dbReference>
<name>A0A178TC22_9BACL</name>
<keyword evidence="11" id="KW-1185">Reference proteome</keyword>
<feature type="binding site" evidence="8">
    <location>
        <position position="100"/>
    </location>
    <ligand>
        <name>Mg(2+)</name>
        <dbReference type="ChEBI" id="CHEBI:18420"/>
    </ligand>
</feature>
<dbReference type="CDD" id="cd02503">
    <property type="entry name" value="MobA"/>
    <property type="match status" value="1"/>
</dbReference>
<comment type="catalytic activity">
    <reaction evidence="8">
        <text>Mo-molybdopterin + GTP + H(+) = Mo-molybdopterin guanine dinucleotide + diphosphate</text>
        <dbReference type="Rhea" id="RHEA:34243"/>
        <dbReference type="ChEBI" id="CHEBI:15378"/>
        <dbReference type="ChEBI" id="CHEBI:33019"/>
        <dbReference type="ChEBI" id="CHEBI:37565"/>
        <dbReference type="ChEBI" id="CHEBI:71302"/>
        <dbReference type="ChEBI" id="CHEBI:71310"/>
        <dbReference type="EC" id="2.7.7.77"/>
    </reaction>
</comment>
<dbReference type="PANTHER" id="PTHR19136:SF81">
    <property type="entry name" value="MOLYBDENUM COFACTOR GUANYLYLTRANSFERASE"/>
    <property type="match status" value="1"/>
</dbReference>
<feature type="binding site" evidence="8">
    <location>
        <position position="100"/>
    </location>
    <ligand>
        <name>GTP</name>
        <dbReference type="ChEBI" id="CHEBI:37565"/>
    </ligand>
</feature>
<evidence type="ECO:0000256" key="2">
    <source>
        <dbReference type="ARBA" id="ARBA00022679"/>
    </source>
</evidence>
<evidence type="ECO:0000256" key="1">
    <source>
        <dbReference type="ARBA" id="ARBA00022490"/>
    </source>
</evidence>